<dbReference type="AlphaFoldDB" id="A0A7C9VUJ5"/>
<evidence type="ECO:0000313" key="2">
    <source>
        <dbReference type="Proteomes" id="UP000481360"/>
    </source>
</evidence>
<keyword evidence="2" id="KW-1185">Reference proteome</keyword>
<dbReference type="EMBL" id="JAAMPJ010000012">
    <property type="protein sequence ID" value="NGY64213.1"/>
    <property type="molecule type" value="Genomic_DNA"/>
</dbReference>
<evidence type="ECO:0008006" key="3">
    <source>
        <dbReference type="Google" id="ProtNLM"/>
    </source>
</evidence>
<organism evidence="1 2">
    <name type="scientific">Lentzea alba</name>
    <dbReference type="NCBI Taxonomy" id="2714351"/>
    <lineage>
        <taxon>Bacteria</taxon>
        <taxon>Bacillati</taxon>
        <taxon>Actinomycetota</taxon>
        <taxon>Actinomycetes</taxon>
        <taxon>Pseudonocardiales</taxon>
        <taxon>Pseudonocardiaceae</taxon>
        <taxon>Lentzea</taxon>
    </lineage>
</organism>
<accession>A0A7C9VUJ5</accession>
<protein>
    <recommendedName>
        <fullName evidence="3">Neocarzinostatin family protein</fullName>
    </recommendedName>
</protein>
<name>A0A7C9VUJ5_9PSEU</name>
<gene>
    <name evidence="1" type="ORF">G7043_35405</name>
</gene>
<proteinExistence type="predicted"/>
<reference evidence="1 2" key="1">
    <citation type="submission" date="2020-03" db="EMBL/GenBank/DDBJ databases">
        <title>Isolation and identification of active actinomycetes.</title>
        <authorList>
            <person name="Sun X."/>
        </authorList>
    </citation>
    <scope>NUCLEOTIDE SEQUENCE [LARGE SCALE GENOMIC DNA]</scope>
    <source>
        <strain evidence="1 2">NEAU-D13</strain>
    </source>
</reference>
<dbReference type="SUPFAM" id="SSF49319">
    <property type="entry name" value="Actinoxanthin-like"/>
    <property type="match status" value="1"/>
</dbReference>
<evidence type="ECO:0000313" key="1">
    <source>
        <dbReference type="EMBL" id="NGY64213.1"/>
    </source>
</evidence>
<comment type="caution">
    <text evidence="1">The sequence shown here is derived from an EMBL/GenBank/DDBJ whole genome shotgun (WGS) entry which is preliminary data.</text>
</comment>
<dbReference type="InterPro" id="IPR027273">
    <property type="entry name" value="Neocarzinostatin-like"/>
</dbReference>
<dbReference type="Proteomes" id="UP000481360">
    <property type="component" value="Unassembled WGS sequence"/>
</dbReference>
<sequence length="169" mass="17538">MLTTITAAAAALSALSPALPVDHRTVEMDGTSFHLTLATPTATITPGRPVTIAGHGYNPAQGIFVALCVVPEGVTPGKPATYTSRPTPCLGTRGSGGVSHRVANGATGEHTSPYGPGGSFVVDLTLQPKISDGVECDVNVKCAVVTRADFTATDERRLDLYVPVHFRQK</sequence>
<dbReference type="Gene3D" id="2.60.40.230">
    <property type="entry name" value="Neocarzinostatin-like"/>
    <property type="match status" value="1"/>
</dbReference>
<dbReference type="RefSeq" id="WP_166053027.1">
    <property type="nucleotide sequence ID" value="NZ_JAAMPJ010000012.1"/>
</dbReference>